<evidence type="ECO:0000313" key="2">
    <source>
        <dbReference type="EMBL" id="CAC5378013.1"/>
    </source>
</evidence>
<dbReference type="SUPFAM" id="SSF52266">
    <property type="entry name" value="SGNH hydrolase"/>
    <property type="match status" value="1"/>
</dbReference>
<evidence type="ECO:0000256" key="1">
    <source>
        <dbReference type="SAM" id="MobiDB-lite"/>
    </source>
</evidence>
<feature type="compositionally biased region" description="Basic and acidic residues" evidence="1">
    <location>
        <begin position="86"/>
        <end position="100"/>
    </location>
</feature>
<organism evidence="2 3">
    <name type="scientific">Mytilus coruscus</name>
    <name type="common">Sea mussel</name>
    <dbReference type="NCBI Taxonomy" id="42192"/>
    <lineage>
        <taxon>Eukaryota</taxon>
        <taxon>Metazoa</taxon>
        <taxon>Spiralia</taxon>
        <taxon>Lophotrochozoa</taxon>
        <taxon>Mollusca</taxon>
        <taxon>Bivalvia</taxon>
        <taxon>Autobranchia</taxon>
        <taxon>Pteriomorphia</taxon>
        <taxon>Mytilida</taxon>
        <taxon>Mytiloidea</taxon>
        <taxon>Mytilidae</taxon>
        <taxon>Mytilinae</taxon>
        <taxon>Mytilus</taxon>
    </lineage>
</organism>
<name>A0A6J8B3D8_MYTCO</name>
<sequence>MNEQIDKEKSLKIKKNKDRLKELTNERNQEIQRVVKMEQNIKDLQHKIEKEAEERVEDQTYHAETKSKNTKVPVESVVEDNTQSERISEKKNSEKNEPERSNNNIKSYAGVRNPTLRNENSRHSDTYDLLIIGSSIIKDLDGKRMYKNRKVKIITLHDKTVFGAIQYIKSFRDKAKHIMFQIGSNDIEQKTPDEVIQEIEELVRVTRRYNPDATITFGEILPRFLSDRYYAKFFNEHRLIFNVQLYELCKDLDLHFVRYDFIQPEYFVDGIHIKGHGIPIMVMSIKRVLNTLLNVKLWENNEYNTKTNPVRDNGIPYQMPSSMTNRKQRDHQALEQKSHFNNHIHVGSESAMNGRNKIVNMMELMLQEMRKGQW</sequence>
<feature type="compositionally biased region" description="Basic and acidic residues" evidence="1">
    <location>
        <begin position="49"/>
        <end position="67"/>
    </location>
</feature>
<feature type="region of interest" description="Disordered" evidence="1">
    <location>
        <begin position="49"/>
        <end position="119"/>
    </location>
</feature>
<reference evidence="2 3" key="1">
    <citation type="submission" date="2020-06" db="EMBL/GenBank/DDBJ databases">
        <authorList>
            <person name="Li R."/>
            <person name="Bekaert M."/>
        </authorList>
    </citation>
    <scope>NUCLEOTIDE SEQUENCE [LARGE SCALE GENOMIC DNA]</scope>
    <source>
        <strain evidence="3">wild</strain>
    </source>
</reference>
<dbReference type="EMBL" id="CACVKT020002464">
    <property type="protein sequence ID" value="CAC5378013.1"/>
    <property type="molecule type" value="Genomic_DNA"/>
</dbReference>
<accession>A0A6J8B3D8</accession>
<dbReference type="InterPro" id="IPR036514">
    <property type="entry name" value="SGNH_hydro_sf"/>
</dbReference>
<dbReference type="Gene3D" id="3.40.50.1110">
    <property type="entry name" value="SGNH hydrolase"/>
    <property type="match status" value="1"/>
</dbReference>
<dbReference type="Proteomes" id="UP000507470">
    <property type="component" value="Unassembled WGS sequence"/>
</dbReference>
<proteinExistence type="predicted"/>
<evidence type="ECO:0000313" key="3">
    <source>
        <dbReference type="Proteomes" id="UP000507470"/>
    </source>
</evidence>
<evidence type="ECO:0008006" key="4">
    <source>
        <dbReference type="Google" id="ProtNLM"/>
    </source>
</evidence>
<keyword evidence="3" id="KW-1185">Reference proteome</keyword>
<dbReference type="AlphaFoldDB" id="A0A6J8B3D8"/>
<gene>
    <name evidence="2" type="ORF">MCOR_14262</name>
</gene>
<dbReference type="OrthoDB" id="5982747at2759"/>
<protein>
    <recommendedName>
        <fullName evidence="4">SGNH hydrolase-type esterase domain-containing protein</fullName>
    </recommendedName>
</protein>